<dbReference type="EC" id="1.1.5.2" evidence="3"/>
<proteinExistence type="predicted"/>
<name>A0A5C5YTK5_9BACT</name>
<sequence>MRRRRVSMAAQRPLRFESLEDRRLLAVVPAGFTESVVASGLTSPITMDIEDSGRIWLAYQDGRIEVIENDQLLPTPAVQLDADGSGERGLQGIELDPEFESNGYLYVYYTAASPESHNRLSRLTVDPLTENTIVPGSELVLLDLPYFSTFPQNQDPIWHMGGAIHFLQDGTIAVQVGDHLNNSLVQDLDEPLGKVLRVNPDGTPAADNPHYDLGDGISWQDFVWAAGLRNPFSGDVDPATGRYFINDVGQGSWEEINDATAGGENFGWPTTEGAFNQAQYPDFTQPFHAYSHAEDVAITGGAFNSPAVSQFPAEYQGKYFYSQFGAGRIMVIDPNNAADNEAFLTGTAFPMNIEFAADGSMYYIARGAGAGGAPGIGTGQVLKVQYAADIPPQIIQQPADRFRSVGYSATFTASAAGSSPLSYQWERDSGTGFTPIPGATEAFFTLESVGVEDSGSLFRVVVSNGFGTATSDAATLEVTTDTPPTPTVTLPLEGDLYRAGDLITFTGSATDAEDGVLAPSQLTWQVDFHHDEHLHPFLPATTGLTGAQFTVPVNSETAANVWFRIHLTATDSAGLTTETYRDIHPVTSVFTPTSNVDGVAIEVDGQPKETPTSITGVVNVNRALNAPAVADAGGLPAYFAQWLDGEASRDRVIATPEQDSAFVALYQTYDLGAPTYASDLTPSAPPVNGWGPIELDSSNGEDAAGDGGPITLNDQVYAKGLGVHAYSEITYDLNGGYHRFVSDIGLDDENAPAGSVEFRVLADGQEVFASGVMNNQSPTQTVDLDVTGVTQITLVVDDGGNGVGNDHADWADARFYSIEATPVVNLNFQPAGAEVPAGDLADTGAVFGDRGNGWTYGWQTDHTDLSRDRDVNADQRLDTLVHFHAGQDWEIALPNGQYLVTASVGDAGFPSTHTLNVEGLNFWTAEALAADEFAVQTRLVTVSDGRLTLDQGDAADKATRINYLEIAAVDVGATLLPFAAADVDLNGRLDLDDVAAFGAGWGADGTSASLEDRLRLGDLDFDGDTDQDDWEVFYSRWIAESNAPLSFDAVINPTAGDFDRTGSVTQTDYQVWRNAYGATGLRAADANGDGAVNAADYTLWRGNFGVTTSTPDPLDALVLYIDPLTGQGTLRNETDAAISLIGYSVLSDAAALLTADGDWQSLQDAGLTGWEEAQPTASALSELNPSGSLTLAAGDALDLGGLYDASASITPVQLEYAVSTSGLVQFGSVVFAEPTALPMAAVAKSGAIAAAEPALGVTPAPKLTSIESLVAPPSIETGSFGNSAARRPVTPPAARVNTDPQLLIAQQLHSQAASHAPERDAAFEAFSTKQDDADFLNSDTTLPELGPSRVAPGIRRGRV</sequence>
<evidence type="ECO:0000259" key="2">
    <source>
        <dbReference type="SMART" id="SM00776"/>
    </source>
</evidence>
<organism evidence="3 4">
    <name type="scientific">Posidoniimonas polymericola</name>
    <dbReference type="NCBI Taxonomy" id="2528002"/>
    <lineage>
        <taxon>Bacteria</taxon>
        <taxon>Pseudomonadati</taxon>
        <taxon>Planctomycetota</taxon>
        <taxon>Planctomycetia</taxon>
        <taxon>Pirellulales</taxon>
        <taxon>Lacipirellulaceae</taxon>
        <taxon>Posidoniimonas</taxon>
    </lineage>
</organism>
<dbReference type="InterPro" id="IPR002105">
    <property type="entry name" value="Dockerin_1_rpt"/>
</dbReference>
<dbReference type="Pfam" id="PF07995">
    <property type="entry name" value="GSDH"/>
    <property type="match status" value="1"/>
</dbReference>
<feature type="region of interest" description="Disordered" evidence="1">
    <location>
        <begin position="1334"/>
        <end position="1359"/>
    </location>
</feature>
<dbReference type="Pfam" id="PF08305">
    <property type="entry name" value="NPCBM"/>
    <property type="match status" value="1"/>
</dbReference>
<dbReference type="PANTHER" id="PTHR19328:SF13">
    <property type="entry name" value="HIPL1 PROTEIN"/>
    <property type="match status" value="1"/>
</dbReference>
<evidence type="ECO:0000256" key="1">
    <source>
        <dbReference type="SAM" id="MobiDB-lite"/>
    </source>
</evidence>
<dbReference type="GO" id="GO:0004553">
    <property type="term" value="F:hydrolase activity, hydrolyzing O-glycosyl compounds"/>
    <property type="evidence" value="ECO:0007669"/>
    <property type="project" value="InterPro"/>
</dbReference>
<dbReference type="InterPro" id="IPR011041">
    <property type="entry name" value="Quinoprot_gluc/sorb_DH_b-prop"/>
</dbReference>
<dbReference type="Gene3D" id="1.10.1330.10">
    <property type="entry name" value="Dockerin domain"/>
    <property type="match status" value="1"/>
</dbReference>
<dbReference type="PANTHER" id="PTHR19328">
    <property type="entry name" value="HEDGEHOG-INTERACTING PROTEIN"/>
    <property type="match status" value="1"/>
</dbReference>
<keyword evidence="4" id="KW-1185">Reference proteome</keyword>
<dbReference type="GO" id="GO:0000272">
    <property type="term" value="P:polysaccharide catabolic process"/>
    <property type="evidence" value="ECO:0007669"/>
    <property type="project" value="InterPro"/>
</dbReference>
<dbReference type="InterPro" id="IPR011042">
    <property type="entry name" value="6-blade_b-propeller_TolB-like"/>
</dbReference>
<keyword evidence="3" id="KW-0560">Oxidoreductase</keyword>
<evidence type="ECO:0000313" key="4">
    <source>
        <dbReference type="Proteomes" id="UP000318478"/>
    </source>
</evidence>
<dbReference type="Gene3D" id="2.60.120.1060">
    <property type="entry name" value="NPCBM/NEW2 domain"/>
    <property type="match status" value="1"/>
</dbReference>
<protein>
    <submittedName>
        <fullName evidence="3">Quinoprotein glucose dehydrogenase B</fullName>
        <ecNumber evidence="3">1.1.5.2</ecNumber>
    </submittedName>
</protein>
<dbReference type="Gene3D" id="2.60.120.430">
    <property type="entry name" value="Galactose-binding lectin"/>
    <property type="match status" value="1"/>
</dbReference>
<dbReference type="Gene3D" id="2.120.10.30">
    <property type="entry name" value="TolB, C-terminal domain"/>
    <property type="match status" value="1"/>
</dbReference>
<dbReference type="InterPro" id="IPR008979">
    <property type="entry name" value="Galactose-bd-like_sf"/>
</dbReference>
<accession>A0A5C5YTK5</accession>
<dbReference type="RefSeq" id="WP_146584704.1">
    <property type="nucleotide sequence ID" value="NZ_SJPO01000002.1"/>
</dbReference>
<dbReference type="Proteomes" id="UP000318478">
    <property type="component" value="Unassembled WGS sequence"/>
</dbReference>
<dbReference type="OrthoDB" id="9770183at2"/>
<dbReference type="GO" id="GO:0008876">
    <property type="term" value="F:quinoprotein glucose dehydrogenase activity"/>
    <property type="evidence" value="ECO:0007669"/>
    <property type="project" value="UniProtKB-EC"/>
</dbReference>
<dbReference type="EMBL" id="SJPO01000002">
    <property type="protein sequence ID" value="TWT78329.1"/>
    <property type="molecule type" value="Genomic_DNA"/>
</dbReference>
<reference evidence="3 4" key="1">
    <citation type="submission" date="2019-02" db="EMBL/GenBank/DDBJ databases">
        <title>Deep-cultivation of Planctomycetes and their phenomic and genomic characterization uncovers novel biology.</title>
        <authorList>
            <person name="Wiegand S."/>
            <person name="Jogler M."/>
            <person name="Boedeker C."/>
            <person name="Pinto D."/>
            <person name="Vollmers J."/>
            <person name="Rivas-Marin E."/>
            <person name="Kohn T."/>
            <person name="Peeters S.H."/>
            <person name="Heuer A."/>
            <person name="Rast P."/>
            <person name="Oberbeckmann S."/>
            <person name="Bunk B."/>
            <person name="Jeske O."/>
            <person name="Meyerdierks A."/>
            <person name="Storesund J.E."/>
            <person name="Kallscheuer N."/>
            <person name="Luecker S."/>
            <person name="Lage O.M."/>
            <person name="Pohl T."/>
            <person name="Merkel B.J."/>
            <person name="Hornburger P."/>
            <person name="Mueller R.-W."/>
            <person name="Bruemmer F."/>
            <person name="Labrenz M."/>
            <person name="Spormann A.M."/>
            <person name="Op Den Camp H."/>
            <person name="Overmann J."/>
            <person name="Amann R."/>
            <person name="Jetten M.S.M."/>
            <person name="Mascher T."/>
            <person name="Medema M.H."/>
            <person name="Devos D.P."/>
            <person name="Kaster A.-K."/>
            <person name="Ovreas L."/>
            <person name="Rohde M."/>
            <person name="Galperin M.Y."/>
            <person name="Jogler C."/>
        </authorList>
    </citation>
    <scope>NUCLEOTIDE SEQUENCE [LARGE SCALE GENOMIC DNA]</scope>
    <source>
        <strain evidence="3 4">Pla123a</strain>
    </source>
</reference>
<dbReference type="InterPro" id="IPR018247">
    <property type="entry name" value="EF_Hand_1_Ca_BS"/>
</dbReference>
<dbReference type="SUPFAM" id="SSF48726">
    <property type="entry name" value="Immunoglobulin"/>
    <property type="match status" value="1"/>
</dbReference>
<dbReference type="Gene3D" id="2.60.40.10">
    <property type="entry name" value="Immunoglobulins"/>
    <property type="match status" value="1"/>
</dbReference>
<dbReference type="SUPFAM" id="SSF49785">
    <property type="entry name" value="Galactose-binding domain-like"/>
    <property type="match status" value="2"/>
</dbReference>
<dbReference type="SMART" id="SM00776">
    <property type="entry name" value="NPCBM"/>
    <property type="match status" value="1"/>
</dbReference>
<evidence type="ECO:0000313" key="3">
    <source>
        <dbReference type="EMBL" id="TWT78329.1"/>
    </source>
</evidence>
<dbReference type="SUPFAM" id="SSF47473">
    <property type="entry name" value="EF-hand"/>
    <property type="match status" value="1"/>
</dbReference>
<dbReference type="PROSITE" id="PS00018">
    <property type="entry name" value="EF_HAND_1"/>
    <property type="match status" value="1"/>
</dbReference>
<comment type="caution">
    <text evidence="3">The sequence shown here is derived from an EMBL/GenBank/DDBJ whole genome shotgun (WGS) entry which is preliminary data.</text>
</comment>
<dbReference type="InterPro" id="IPR038637">
    <property type="entry name" value="NPCBM_sf"/>
</dbReference>
<dbReference type="InterPro" id="IPR013222">
    <property type="entry name" value="Glyco_hyd_98_carb-bd"/>
</dbReference>
<gene>
    <name evidence="3" type="primary">gdhB_1</name>
    <name evidence="3" type="ORF">Pla123a_11200</name>
</gene>
<dbReference type="SUPFAM" id="SSF50952">
    <property type="entry name" value="Soluble quinoprotein glucose dehydrogenase"/>
    <property type="match status" value="1"/>
</dbReference>
<dbReference type="InterPro" id="IPR012938">
    <property type="entry name" value="Glc/Sorbosone_DH"/>
</dbReference>
<dbReference type="InterPro" id="IPR036439">
    <property type="entry name" value="Dockerin_dom_sf"/>
</dbReference>
<dbReference type="InterPro" id="IPR013783">
    <property type="entry name" value="Ig-like_fold"/>
</dbReference>
<dbReference type="Pfam" id="PF00404">
    <property type="entry name" value="Dockerin_1"/>
    <property type="match status" value="1"/>
</dbReference>
<feature type="domain" description="Glycosyl hydrolase family 98 putative carbohydrate-binding module" evidence="2">
    <location>
        <begin position="671"/>
        <end position="817"/>
    </location>
</feature>
<dbReference type="InterPro" id="IPR011992">
    <property type="entry name" value="EF-hand-dom_pair"/>
</dbReference>
<dbReference type="InterPro" id="IPR036179">
    <property type="entry name" value="Ig-like_dom_sf"/>
</dbReference>